<dbReference type="EMBL" id="CP003557">
    <property type="protein sequence ID" value="AFN74794.1"/>
    <property type="molecule type" value="Genomic_DNA"/>
</dbReference>
<dbReference type="AlphaFoldDB" id="I6ZRV8"/>
<dbReference type="HOGENOM" id="CLU_2494265_0_0_10"/>
<sequence length="86" mass="9857">MTTLPSPGTKTFPEDSLEKKCYNFVETLEKYIPIPNERYRLAFNLYRFKKGEGDPPAVILKSAKIKFENIGEKELAALIDEGIKDF</sequence>
<dbReference type="STRING" id="1191523.MROS_1557"/>
<evidence type="ECO:0000313" key="1">
    <source>
        <dbReference type="EMBL" id="AFN74794.1"/>
    </source>
</evidence>
<evidence type="ECO:0000313" key="2">
    <source>
        <dbReference type="Proteomes" id="UP000009011"/>
    </source>
</evidence>
<dbReference type="RefSeq" id="WP_014856228.1">
    <property type="nucleotide sequence ID" value="NC_018178.1"/>
</dbReference>
<organism evidence="1 2">
    <name type="scientific">Melioribacter roseus (strain DSM 23840 / JCM 17771 / VKM B-2668 / P3M-2)</name>
    <dbReference type="NCBI Taxonomy" id="1191523"/>
    <lineage>
        <taxon>Bacteria</taxon>
        <taxon>Pseudomonadati</taxon>
        <taxon>Ignavibacteriota</taxon>
        <taxon>Ignavibacteria</taxon>
        <taxon>Ignavibacteriales</taxon>
        <taxon>Melioribacteraceae</taxon>
        <taxon>Melioribacter</taxon>
    </lineage>
</organism>
<keyword evidence="2" id="KW-1185">Reference proteome</keyword>
<name>I6ZRV8_MELRP</name>
<proteinExistence type="predicted"/>
<dbReference type="OrthoDB" id="9874490at2"/>
<gene>
    <name evidence="1" type="ordered locus">MROS_1557</name>
</gene>
<accession>I6ZRV8</accession>
<dbReference type="KEGG" id="mro:MROS_1557"/>
<reference evidence="1 2" key="1">
    <citation type="journal article" date="2013" name="PLoS ONE">
        <title>Genomic analysis of Melioribacter roseus, facultatively anaerobic organotrophic bacterium representing a novel deep lineage within Bacteriodetes/Chlorobi group.</title>
        <authorList>
            <person name="Kadnikov V.V."/>
            <person name="Mardanov A.V."/>
            <person name="Podosokorskaya O.A."/>
            <person name="Gavrilov S.N."/>
            <person name="Kublanov I.V."/>
            <person name="Beletsky A.V."/>
            <person name="Bonch-Osmolovskaya E.A."/>
            <person name="Ravin N.V."/>
        </authorList>
    </citation>
    <scope>NUCLEOTIDE SEQUENCE [LARGE SCALE GENOMIC DNA]</scope>
    <source>
        <strain evidence="2">JCM 17771 / P3M-2</strain>
    </source>
</reference>
<dbReference type="Proteomes" id="UP000009011">
    <property type="component" value="Chromosome"/>
</dbReference>
<protein>
    <submittedName>
        <fullName evidence="1">Uncharacterized protein</fullName>
    </submittedName>
</protein>